<accession>A0A2A9F0P0</accession>
<organism evidence="4 5">
    <name type="scientific">Isoptericola jiangsuensis</name>
    <dbReference type="NCBI Taxonomy" id="548579"/>
    <lineage>
        <taxon>Bacteria</taxon>
        <taxon>Bacillati</taxon>
        <taxon>Actinomycetota</taxon>
        <taxon>Actinomycetes</taxon>
        <taxon>Micrococcales</taxon>
        <taxon>Promicromonosporaceae</taxon>
        <taxon>Isoptericola</taxon>
    </lineage>
</organism>
<evidence type="ECO:0000313" key="5">
    <source>
        <dbReference type="Proteomes" id="UP000224130"/>
    </source>
</evidence>
<feature type="region of interest" description="Disordered" evidence="1">
    <location>
        <begin position="1"/>
        <end position="50"/>
    </location>
</feature>
<keyword evidence="2" id="KW-1133">Transmembrane helix</keyword>
<dbReference type="OrthoDB" id="5140792at2"/>
<dbReference type="Gene3D" id="2.130.10.10">
    <property type="entry name" value="YVTN repeat-like/Quinoprotein amine dehydrogenase"/>
    <property type="match status" value="1"/>
</dbReference>
<sequence length="566" mass="58471">MARRRDTGTVSFDVSYDAGDAPADDDAPVAPAPPSWPRRAGDRWRATPPRQRRLTGLAAGALVVVVAGGWATTSAVSASAEAQRLREAPGGVLSLAGPLAVTAEAESDDLAAVLPDGTLALVDGDDVVGWDVVSGTETWRTSVGADPWCGPRPQVAGAVDWATPMDVVTCVHDDGARVTVLTADGDVTGSRDLPAATYGLDHQIVAPARDGGLVVVRHDPGVPESVDLELEGSDADPWAEIDALERPTATGTVRVEDALTGDLRFDVPLADTGEFGTTSGCYDFFVSDDPDAPEATLRAPTVVATPHLVSYLFCGAAARAGADGTELPAPDGEYLGAEVWYHGGDGVQVAGDGTFFVAAGTGTRVVRADGTPDRRTEQLLAPVAADGSGGLPTIAVEGRGVTVALDAQGEQLWRVDEDGDSTSMVTQTAGTVVAVSWGEAVAYDASDGAERWRLPLTAAGLGAPDRAASEWNPLAAVTDGVRVTMLVEGYRAFGGASQYALLTVDLATGEPTLDVLGPDVVPERDEQSGWGLPWLVAVDGEPVLLDLSFTGRGGYEVRAVRTLGTD</sequence>
<evidence type="ECO:0000313" key="4">
    <source>
        <dbReference type="EMBL" id="PFG44728.1"/>
    </source>
</evidence>
<dbReference type="Proteomes" id="UP000224130">
    <property type="component" value="Unassembled WGS sequence"/>
</dbReference>
<gene>
    <name evidence="4" type="ORF">ATJ88_3464</name>
</gene>
<name>A0A2A9F0P0_9MICO</name>
<dbReference type="SUPFAM" id="SSF50998">
    <property type="entry name" value="Quinoprotein alcohol dehydrogenase-like"/>
    <property type="match status" value="1"/>
</dbReference>
<dbReference type="InterPro" id="IPR011047">
    <property type="entry name" value="Quinoprotein_ADH-like_sf"/>
</dbReference>
<feature type="domain" description="Pyrrolo-quinoline quinone repeat" evidence="3">
    <location>
        <begin position="401"/>
        <end position="509"/>
    </location>
</feature>
<dbReference type="EMBL" id="PDJJ01000001">
    <property type="protein sequence ID" value="PFG44728.1"/>
    <property type="molecule type" value="Genomic_DNA"/>
</dbReference>
<evidence type="ECO:0000259" key="3">
    <source>
        <dbReference type="Pfam" id="PF13360"/>
    </source>
</evidence>
<keyword evidence="2" id="KW-0812">Transmembrane</keyword>
<dbReference type="RefSeq" id="WP_098464896.1">
    <property type="nucleotide sequence ID" value="NZ_PDJJ01000001.1"/>
</dbReference>
<evidence type="ECO:0000256" key="2">
    <source>
        <dbReference type="SAM" id="Phobius"/>
    </source>
</evidence>
<keyword evidence="2" id="KW-0472">Membrane</keyword>
<dbReference type="InterPro" id="IPR002372">
    <property type="entry name" value="PQQ_rpt_dom"/>
</dbReference>
<protein>
    <submittedName>
        <fullName evidence="4">Putative pyrroloquinoline-quinone binding quinoprotein</fullName>
    </submittedName>
</protein>
<dbReference type="InterPro" id="IPR015943">
    <property type="entry name" value="WD40/YVTN_repeat-like_dom_sf"/>
</dbReference>
<evidence type="ECO:0000256" key="1">
    <source>
        <dbReference type="SAM" id="MobiDB-lite"/>
    </source>
</evidence>
<dbReference type="Pfam" id="PF13360">
    <property type="entry name" value="PQQ_2"/>
    <property type="match status" value="1"/>
</dbReference>
<dbReference type="AlphaFoldDB" id="A0A2A9F0P0"/>
<feature type="transmembrane region" description="Helical" evidence="2">
    <location>
        <begin position="54"/>
        <end position="71"/>
    </location>
</feature>
<proteinExistence type="predicted"/>
<reference evidence="4 5" key="1">
    <citation type="submission" date="2017-10" db="EMBL/GenBank/DDBJ databases">
        <title>Sequencing the genomes of 1000 actinobacteria strains.</title>
        <authorList>
            <person name="Klenk H.-P."/>
        </authorList>
    </citation>
    <scope>NUCLEOTIDE SEQUENCE [LARGE SCALE GENOMIC DNA]</scope>
    <source>
        <strain evidence="4 5">DSM 21863</strain>
    </source>
</reference>
<comment type="caution">
    <text evidence="4">The sequence shown here is derived from an EMBL/GenBank/DDBJ whole genome shotgun (WGS) entry which is preliminary data.</text>
</comment>
<keyword evidence="5" id="KW-1185">Reference proteome</keyword>